<evidence type="ECO:0000256" key="4">
    <source>
        <dbReference type="ARBA" id="ARBA00022692"/>
    </source>
</evidence>
<reference evidence="12" key="2">
    <citation type="submission" date="2025-09" db="UniProtKB">
        <authorList>
            <consortium name="Ensembl"/>
        </authorList>
    </citation>
    <scope>IDENTIFICATION</scope>
</reference>
<dbReference type="InterPro" id="IPR050177">
    <property type="entry name" value="Lipid_A_modif_metabolic_enz"/>
</dbReference>
<evidence type="ECO:0000256" key="6">
    <source>
        <dbReference type="ARBA" id="ARBA00022989"/>
    </source>
</evidence>
<dbReference type="GO" id="GO:0031966">
    <property type="term" value="C:mitochondrial membrane"/>
    <property type="evidence" value="ECO:0007669"/>
    <property type="project" value="UniProtKB-SubCell"/>
</dbReference>
<accession>A0A8C9EYY6</accession>
<organism evidence="12 13">
    <name type="scientific">Pavo cristatus</name>
    <name type="common">Indian peafowl</name>
    <name type="synonym">Blue peafowl</name>
    <dbReference type="NCBI Taxonomy" id="9049"/>
    <lineage>
        <taxon>Eukaryota</taxon>
        <taxon>Metazoa</taxon>
        <taxon>Chordata</taxon>
        <taxon>Craniata</taxon>
        <taxon>Vertebrata</taxon>
        <taxon>Euteleostomi</taxon>
        <taxon>Archelosauria</taxon>
        <taxon>Archosauria</taxon>
        <taxon>Dinosauria</taxon>
        <taxon>Saurischia</taxon>
        <taxon>Theropoda</taxon>
        <taxon>Coelurosauria</taxon>
        <taxon>Aves</taxon>
        <taxon>Neognathae</taxon>
        <taxon>Galloanserae</taxon>
        <taxon>Galliformes</taxon>
        <taxon>Phasianidae</taxon>
        <taxon>Phasianinae</taxon>
        <taxon>Pavo</taxon>
    </lineage>
</organism>
<dbReference type="PANTHER" id="PTHR43245:SF51">
    <property type="entry name" value="SHORT CHAIN DEHYDROGENASE_REDUCTASE FAMILY 42E, MEMBER 2"/>
    <property type="match status" value="1"/>
</dbReference>
<name>A0A8C9EYY6_PAVCR</name>
<dbReference type="FunFam" id="3.40.50.720:FF:000220">
    <property type="entry name" value="3 beta-hydroxysteroid dehydrogenase/Delta 5--&gt;4-isomerase type 1"/>
    <property type="match status" value="1"/>
</dbReference>
<dbReference type="SUPFAM" id="SSF51735">
    <property type="entry name" value="NAD(P)-binding Rossmann-fold domains"/>
    <property type="match status" value="1"/>
</dbReference>
<dbReference type="InterPro" id="IPR002225">
    <property type="entry name" value="3Beta_OHSteriod_DH/Estase"/>
</dbReference>
<keyword evidence="13" id="KW-1185">Reference proteome</keyword>
<dbReference type="Ensembl" id="ENSPSTT00000008406.1">
    <property type="protein sequence ID" value="ENSPSTP00000008024.1"/>
    <property type="gene ID" value="ENSPSTG00000005651.1"/>
</dbReference>
<feature type="domain" description="3-beta hydroxysteroid dehydrogenase/isomerase" evidence="11">
    <location>
        <begin position="74"/>
        <end position="251"/>
    </location>
</feature>
<keyword evidence="5" id="KW-0256">Endoplasmic reticulum</keyword>
<proteinExistence type="inferred from homology"/>
<evidence type="ECO:0000256" key="3">
    <source>
        <dbReference type="ARBA" id="ARBA00009219"/>
    </source>
</evidence>
<dbReference type="PANTHER" id="PTHR43245">
    <property type="entry name" value="BIFUNCTIONAL POLYMYXIN RESISTANCE PROTEIN ARNA"/>
    <property type="match status" value="1"/>
</dbReference>
<dbReference type="GO" id="GO:0006694">
    <property type="term" value="P:steroid biosynthetic process"/>
    <property type="evidence" value="ECO:0007669"/>
    <property type="project" value="InterPro"/>
</dbReference>
<protein>
    <recommendedName>
        <fullName evidence="11">3-beta hydroxysteroid dehydrogenase/isomerase domain-containing protein</fullName>
    </recommendedName>
</protein>
<sequence length="345" mass="39248">MSLAGVSCLVTGAGGFLGQRIVRLLLEEDEALAEIRLLDKAFSKEALWSFGSEYHLASVVSCEYACIWLGWMVGSTQMLLEACARCNVQHFIYTSTIEVAGPNCRGDPIFNGDEDTPYESTSKFPYAQSKRLAEESVLKADGQKLKDGGVLVTCALRSMYIFGEGCPFLQGHLDKCLLNKNVYLRFSRKEALVNPVYVGNIAWAHVQAAKALQVPQKAIHIRGQFYYISDDTPHMSYADLNYELTKELGFGIEPWLPMPLTMLYYFSLLLEIVSFVLRPFVRYIPSTNRHLVTLLNTPFTFSYRKAHKDFGYVPRYTWEEAKRYTSQWIASMVPQRREYLKSKKA</sequence>
<evidence type="ECO:0000256" key="8">
    <source>
        <dbReference type="ARBA" id="ARBA00023128"/>
    </source>
</evidence>
<dbReference type="Pfam" id="PF01073">
    <property type="entry name" value="3Beta_HSD"/>
    <property type="match status" value="2"/>
</dbReference>
<comment type="subcellular location">
    <subcellularLocation>
        <location evidence="2">Endoplasmic reticulum membrane</location>
        <topology evidence="2">Single-pass membrane protein</topology>
    </subcellularLocation>
    <subcellularLocation>
        <location evidence="1">Mitochondrion membrane</location>
        <topology evidence="1">Single-pass membrane protein</topology>
    </subcellularLocation>
</comment>
<dbReference type="InterPro" id="IPR036291">
    <property type="entry name" value="NAD(P)-bd_dom_sf"/>
</dbReference>
<keyword evidence="7 10" id="KW-0560">Oxidoreductase</keyword>
<reference evidence="12" key="1">
    <citation type="submission" date="2025-08" db="UniProtKB">
        <authorList>
            <consortium name="Ensembl"/>
        </authorList>
    </citation>
    <scope>IDENTIFICATION</scope>
</reference>
<evidence type="ECO:0000256" key="2">
    <source>
        <dbReference type="ARBA" id="ARBA00004389"/>
    </source>
</evidence>
<keyword evidence="4 10" id="KW-0812">Transmembrane</keyword>
<evidence type="ECO:0000259" key="11">
    <source>
        <dbReference type="Pfam" id="PF01073"/>
    </source>
</evidence>
<evidence type="ECO:0000256" key="5">
    <source>
        <dbReference type="ARBA" id="ARBA00022824"/>
    </source>
</evidence>
<feature type="domain" description="3-beta hydroxysteroid dehydrogenase/isomerase" evidence="11">
    <location>
        <begin position="9"/>
        <end position="47"/>
    </location>
</feature>
<keyword evidence="9 10" id="KW-0472">Membrane</keyword>
<feature type="transmembrane region" description="Helical" evidence="10">
    <location>
        <begin position="262"/>
        <end position="281"/>
    </location>
</feature>
<dbReference type="Gene3D" id="3.40.50.720">
    <property type="entry name" value="NAD(P)-binding Rossmann-like Domain"/>
    <property type="match status" value="1"/>
</dbReference>
<dbReference type="GO" id="GO:0016616">
    <property type="term" value="F:oxidoreductase activity, acting on the CH-OH group of donors, NAD or NADP as acceptor"/>
    <property type="evidence" value="ECO:0007669"/>
    <property type="project" value="InterPro"/>
</dbReference>
<evidence type="ECO:0000313" key="12">
    <source>
        <dbReference type="Ensembl" id="ENSPSTP00000008024.1"/>
    </source>
</evidence>
<dbReference type="AlphaFoldDB" id="A0A8C9EYY6"/>
<keyword evidence="6 10" id="KW-1133">Transmembrane helix</keyword>
<keyword evidence="8" id="KW-0496">Mitochondrion</keyword>
<evidence type="ECO:0000256" key="7">
    <source>
        <dbReference type="ARBA" id="ARBA00023002"/>
    </source>
</evidence>
<evidence type="ECO:0000256" key="9">
    <source>
        <dbReference type="ARBA" id="ARBA00023136"/>
    </source>
</evidence>
<dbReference type="Proteomes" id="UP000694428">
    <property type="component" value="Unplaced"/>
</dbReference>
<evidence type="ECO:0000313" key="13">
    <source>
        <dbReference type="Proteomes" id="UP000694428"/>
    </source>
</evidence>
<dbReference type="GO" id="GO:0005789">
    <property type="term" value="C:endoplasmic reticulum membrane"/>
    <property type="evidence" value="ECO:0007669"/>
    <property type="project" value="UniProtKB-SubCell"/>
</dbReference>
<comment type="similarity">
    <text evidence="3 10">Belongs to the 3-beta-HSD family.</text>
</comment>
<evidence type="ECO:0000256" key="10">
    <source>
        <dbReference type="RuleBase" id="RU004475"/>
    </source>
</evidence>
<evidence type="ECO:0000256" key="1">
    <source>
        <dbReference type="ARBA" id="ARBA00004304"/>
    </source>
</evidence>